<gene>
    <name evidence="1" type="ORF">B0I27_10365</name>
</gene>
<comment type="caution">
    <text evidence="1">The sequence shown here is derived from an EMBL/GenBank/DDBJ whole genome shotgun (WGS) entry which is preliminary data.</text>
</comment>
<dbReference type="Proteomes" id="UP000238034">
    <property type="component" value="Unassembled WGS sequence"/>
</dbReference>
<evidence type="ECO:0000313" key="1">
    <source>
        <dbReference type="EMBL" id="PRY53600.1"/>
    </source>
</evidence>
<dbReference type="EMBL" id="PVTH01000003">
    <property type="protein sequence ID" value="PRY53600.1"/>
    <property type="molecule type" value="Genomic_DNA"/>
</dbReference>
<dbReference type="RefSeq" id="WP_181276688.1">
    <property type="nucleotide sequence ID" value="NZ_PVTH01000003.1"/>
</dbReference>
<accession>A0A2T0U6R2</accession>
<sequence>MDKRKQQQSYFRPDEAAQYPEQQVRDINQEFTQRIDAIDYPCVGAKSALHTSHYRLGTYGKMGDPDTTLRLAEDLKKYIQETLSSDSNYMTMIAVFDDEADSEVNFEQKLWLQLQKLYDVDKDSQWDEAVSKNPEDPSFSFSFNGSAFFIVGLHPHASRKSRQFSRTAMAFNLHQQFEKLRELGLYEKMKKVIRDREVAFDGSINPMLTDHGQGLEAPQYSGRKVDSSWKCPFHHH</sequence>
<dbReference type="PANTHER" id="PTHR40045:SF1">
    <property type="entry name" value="YQCI_YCGG FAMILY PROTEIN"/>
    <property type="match status" value="1"/>
</dbReference>
<organism evidence="1 2">
    <name type="scientific">Arcticibacter pallidicorallinus</name>
    <dbReference type="NCBI Taxonomy" id="1259464"/>
    <lineage>
        <taxon>Bacteria</taxon>
        <taxon>Pseudomonadati</taxon>
        <taxon>Bacteroidota</taxon>
        <taxon>Sphingobacteriia</taxon>
        <taxon>Sphingobacteriales</taxon>
        <taxon>Sphingobacteriaceae</taxon>
        <taxon>Arcticibacter</taxon>
    </lineage>
</organism>
<dbReference type="PANTHER" id="PTHR40045">
    <property type="entry name" value="YCGG FAMILY PROTEIN"/>
    <property type="match status" value="1"/>
</dbReference>
<dbReference type="AlphaFoldDB" id="A0A2T0U6R2"/>
<evidence type="ECO:0008006" key="3">
    <source>
        <dbReference type="Google" id="ProtNLM"/>
    </source>
</evidence>
<name>A0A2T0U6R2_9SPHI</name>
<dbReference type="Pfam" id="PF08892">
    <property type="entry name" value="YqcI_YcgG"/>
    <property type="match status" value="1"/>
</dbReference>
<proteinExistence type="predicted"/>
<reference evidence="1 2" key="1">
    <citation type="submission" date="2018-03" db="EMBL/GenBank/DDBJ databases">
        <title>Genomic Encyclopedia of Type Strains, Phase III (KMG-III): the genomes of soil and plant-associated and newly described type strains.</title>
        <authorList>
            <person name="Whitman W."/>
        </authorList>
    </citation>
    <scope>NUCLEOTIDE SEQUENCE [LARGE SCALE GENOMIC DNA]</scope>
    <source>
        <strain evidence="1 2">CGMCC 1.9313</strain>
    </source>
</reference>
<dbReference type="NCBIfam" id="NF041366">
    <property type="entry name" value="GntA_guanitoxin"/>
    <property type="match status" value="1"/>
</dbReference>
<dbReference type="InterPro" id="IPR014988">
    <property type="entry name" value="Uncharacterised_YqcI/YcgG"/>
</dbReference>
<protein>
    <recommendedName>
        <fullName evidence="3">YqcI/YcgG family protein</fullName>
    </recommendedName>
</protein>
<keyword evidence="2" id="KW-1185">Reference proteome</keyword>
<evidence type="ECO:0000313" key="2">
    <source>
        <dbReference type="Proteomes" id="UP000238034"/>
    </source>
</evidence>